<dbReference type="Proteomes" id="UP001059822">
    <property type="component" value="Chromosome"/>
</dbReference>
<dbReference type="GO" id="GO:0005840">
    <property type="term" value="C:ribosome"/>
    <property type="evidence" value="ECO:0007669"/>
    <property type="project" value="UniProtKB-KW"/>
</dbReference>
<dbReference type="PANTHER" id="PTHR11620">
    <property type="entry name" value="60S RIBOSOMAL PROTEIN L23A"/>
    <property type="match status" value="1"/>
</dbReference>
<dbReference type="GO" id="GO:0003735">
    <property type="term" value="F:structural constituent of ribosome"/>
    <property type="evidence" value="ECO:0007669"/>
    <property type="project" value="InterPro"/>
</dbReference>
<reference evidence="2" key="1">
    <citation type="journal article" date="2022" name="Microorganisms">
        <title>Assembly and Comparison of Ca. Neoehrlichia mikurensis Genomes.</title>
        <authorList>
            <person name="Azagi T."/>
            <person name="Dirks R.P."/>
            <person name="Yebra-Pimentel E.S."/>
            <person name="Schaap P.J."/>
            <person name="Koehorst J.J."/>
            <person name="Esser H.J."/>
            <person name="Sprong H."/>
        </authorList>
    </citation>
    <scope>NUCLEOTIDE SEQUENCE</scope>
    <source>
        <strain evidence="3">18-2804</strain>
        <strain evidence="2">18-2837</strain>
    </source>
</reference>
<organism evidence="2 4">
    <name type="scientific">Neoehrlichia mikurensis</name>
    <dbReference type="NCBI Taxonomy" id="89586"/>
    <lineage>
        <taxon>Bacteria</taxon>
        <taxon>Pseudomonadati</taxon>
        <taxon>Pseudomonadota</taxon>
        <taxon>Alphaproteobacteria</taxon>
        <taxon>Rickettsiales</taxon>
        <taxon>Anaplasmataceae</taxon>
        <taxon>Candidatus Neoehrlichia</taxon>
    </lineage>
</organism>
<proteinExistence type="inferred from homology"/>
<dbReference type="AlphaFoldDB" id="A0A9Q9F3Y0"/>
<dbReference type="GO" id="GO:1990904">
    <property type="term" value="C:ribonucleoprotein complex"/>
    <property type="evidence" value="ECO:0007669"/>
    <property type="project" value="UniProtKB-KW"/>
</dbReference>
<keyword evidence="1" id="KW-0687">Ribonucleoprotein</keyword>
<evidence type="ECO:0000313" key="4">
    <source>
        <dbReference type="Proteomes" id="UP001059822"/>
    </source>
</evidence>
<protein>
    <recommendedName>
        <fullName evidence="1">Large ribosomal subunit protein uL23</fullName>
    </recommendedName>
</protein>
<dbReference type="HAMAP" id="MF_01369_B">
    <property type="entry name" value="Ribosomal_uL23_B"/>
    <property type="match status" value="1"/>
</dbReference>
<dbReference type="EMBL" id="CP089285">
    <property type="protein sequence ID" value="UTO56483.1"/>
    <property type="molecule type" value="Genomic_DNA"/>
</dbReference>
<dbReference type="InterPro" id="IPR013025">
    <property type="entry name" value="Ribosomal_uL23-like"/>
</dbReference>
<evidence type="ECO:0000313" key="5">
    <source>
        <dbReference type="Proteomes" id="UP001059985"/>
    </source>
</evidence>
<dbReference type="Pfam" id="PF00276">
    <property type="entry name" value="Ribosomal_L23"/>
    <property type="match status" value="1"/>
</dbReference>
<dbReference type="GO" id="GO:0019843">
    <property type="term" value="F:rRNA binding"/>
    <property type="evidence" value="ECO:0007669"/>
    <property type="project" value="UniProtKB-UniRule"/>
</dbReference>
<sequence>MINYFSIIKSPIVTEKIALLGEKFNKYALYVDMHSSKSQIKRAIKLTFGVDVVNITSLRLKGKKKRCKGIYGKRRDRKKVYFSLLEGQDFKNLEIK</sequence>
<keyword evidence="1 2" id="KW-0689">Ribosomal protein</keyword>
<gene>
    <name evidence="1" type="primary">rplW</name>
    <name evidence="3" type="ORF">LUA81_00490</name>
    <name evidence="2" type="ORF">LUA82_00490</name>
</gene>
<comment type="subunit">
    <text evidence="1">Part of the 50S ribosomal subunit. Contacts protein L29, and trigger factor when it is bound to the ribosome.</text>
</comment>
<dbReference type="EMBL" id="CP089286">
    <property type="protein sequence ID" value="UTO55562.1"/>
    <property type="molecule type" value="Genomic_DNA"/>
</dbReference>
<dbReference type="GO" id="GO:0006412">
    <property type="term" value="P:translation"/>
    <property type="evidence" value="ECO:0007669"/>
    <property type="project" value="UniProtKB-UniRule"/>
</dbReference>
<evidence type="ECO:0000313" key="2">
    <source>
        <dbReference type="EMBL" id="UTO55562.1"/>
    </source>
</evidence>
<comment type="function">
    <text evidence="1">One of the early assembly proteins it binds 23S rRNA. One of the proteins that surrounds the polypeptide exit tunnel on the outside of the ribosome. Forms the main docking site for trigger factor binding to the ribosome.</text>
</comment>
<keyword evidence="1" id="KW-0699">rRNA-binding</keyword>
<keyword evidence="5" id="KW-1185">Reference proteome</keyword>
<dbReference type="RefSeq" id="WP_218193903.1">
    <property type="nucleotide sequence ID" value="NZ_CP054597.1"/>
</dbReference>
<dbReference type="Proteomes" id="UP001059985">
    <property type="component" value="Chromosome"/>
</dbReference>
<evidence type="ECO:0000313" key="3">
    <source>
        <dbReference type="EMBL" id="UTO56483.1"/>
    </source>
</evidence>
<name>A0A9Q9F3Y0_9RICK</name>
<dbReference type="NCBIfam" id="NF004370">
    <property type="entry name" value="PRK05738.3-6"/>
    <property type="match status" value="1"/>
</dbReference>
<comment type="similarity">
    <text evidence="1">Belongs to the universal ribosomal protein uL23 family.</text>
</comment>
<evidence type="ECO:0000256" key="1">
    <source>
        <dbReference type="HAMAP-Rule" id="MF_01369"/>
    </source>
</evidence>
<keyword evidence="1" id="KW-0694">RNA-binding</keyword>
<accession>A0A9Q9F3Y0</accession>